<dbReference type="RefSeq" id="WP_390196260.1">
    <property type="nucleotide sequence ID" value="NZ_JBHMEP010000009.1"/>
</dbReference>
<keyword evidence="3" id="KW-1185">Reference proteome</keyword>
<proteinExistence type="predicted"/>
<evidence type="ECO:0000256" key="1">
    <source>
        <dbReference type="SAM" id="MobiDB-lite"/>
    </source>
</evidence>
<protein>
    <submittedName>
        <fullName evidence="2">Tetratricopeptide repeat protein</fullName>
    </submittedName>
</protein>
<reference evidence="2 3" key="1">
    <citation type="submission" date="2024-09" db="EMBL/GenBank/DDBJ databases">
        <authorList>
            <person name="Sun Q."/>
            <person name="Mori K."/>
        </authorList>
    </citation>
    <scope>NUCLEOTIDE SEQUENCE [LARGE SCALE GENOMIC DNA]</scope>
    <source>
        <strain evidence="2 3">CECT 8064</strain>
    </source>
</reference>
<sequence length="363" mass="39704">MSKINQALSELASETGKSPKTLQRASLPEVKQRRGLPWLIAGFTLSMAVGGWSLTLQAPSEAMIVGSEPIASSAPEKARSTLLSPTSKMLTTSGAVFPLTSSTTLHSREQEAKRSQPQLTAKVDSKPQVTPKIKAVSQSSPPVAEAPTVSPQVSQPGRVHIEQVDMTPRQLATNAEQRAQKALDSNNLSEAISQYEDALRYMPSDEKVRQTLSALYYGKGETRKSADLLQRGIERNVNSQALRIALSKLLIKESQQQAALTPLLYLPDQASTQYLSLRAALAQKVNQDEIAEQSYQKLVEIAPDNGRWWMGLGIQQERGLKPQQALISYQYALQKLGLSSQSQQFIRQRLALLTQQGESSGAN</sequence>
<feature type="compositionally biased region" description="Polar residues" evidence="1">
    <location>
        <begin position="15"/>
        <end position="24"/>
    </location>
</feature>
<comment type="caution">
    <text evidence="2">The sequence shown here is derived from an EMBL/GenBank/DDBJ whole genome shotgun (WGS) entry which is preliminary data.</text>
</comment>
<dbReference type="Pfam" id="PF14559">
    <property type="entry name" value="TPR_19"/>
    <property type="match status" value="1"/>
</dbReference>
<dbReference type="Proteomes" id="UP001589645">
    <property type="component" value="Unassembled WGS sequence"/>
</dbReference>
<dbReference type="EMBL" id="JBHMEP010000009">
    <property type="protein sequence ID" value="MFB9137167.1"/>
    <property type="molecule type" value="Genomic_DNA"/>
</dbReference>
<accession>A0ABV5HSC8</accession>
<feature type="region of interest" description="Disordered" evidence="1">
    <location>
        <begin position="1"/>
        <end position="28"/>
    </location>
</feature>
<organism evidence="2 3">
    <name type="scientific">Vibrio olivae</name>
    <dbReference type="NCBI Taxonomy" id="1243002"/>
    <lineage>
        <taxon>Bacteria</taxon>
        <taxon>Pseudomonadati</taxon>
        <taxon>Pseudomonadota</taxon>
        <taxon>Gammaproteobacteria</taxon>
        <taxon>Vibrionales</taxon>
        <taxon>Vibrionaceae</taxon>
        <taxon>Vibrio</taxon>
    </lineage>
</organism>
<dbReference type="InterPro" id="IPR011990">
    <property type="entry name" value="TPR-like_helical_dom_sf"/>
</dbReference>
<evidence type="ECO:0000313" key="2">
    <source>
        <dbReference type="EMBL" id="MFB9137167.1"/>
    </source>
</evidence>
<gene>
    <name evidence="2" type="ORF">ACFFUV_19560</name>
</gene>
<name>A0ABV5HSC8_9VIBR</name>
<dbReference type="Gene3D" id="1.25.40.10">
    <property type="entry name" value="Tetratricopeptide repeat domain"/>
    <property type="match status" value="2"/>
</dbReference>
<feature type="region of interest" description="Disordered" evidence="1">
    <location>
        <begin position="104"/>
        <end position="154"/>
    </location>
</feature>
<dbReference type="SUPFAM" id="SSF48452">
    <property type="entry name" value="TPR-like"/>
    <property type="match status" value="1"/>
</dbReference>
<evidence type="ECO:0000313" key="3">
    <source>
        <dbReference type="Proteomes" id="UP001589645"/>
    </source>
</evidence>